<feature type="transmembrane region" description="Helical" evidence="1">
    <location>
        <begin position="209"/>
        <end position="233"/>
    </location>
</feature>
<dbReference type="AlphaFoldDB" id="A0A517PD10"/>
<feature type="domain" description="DUF1206" evidence="2">
    <location>
        <begin position="212"/>
        <end position="281"/>
    </location>
</feature>
<organism evidence="3 4">
    <name type="scientific">Alienimonas californiensis</name>
    <dbReference type="NCBI Taxonomy" id="2527989"/>
    <lineage>
        <taxon>Bacteria</taxon>
        <taxon>Pseudomonadati</taxon>
        <taxon>Planctomycetota</taxon>
        <taxon>Planctomycetia</taxon>
        <taxon>Planctomycetales</taxon>
        <taxon>Planctomycetaceae</taxon>
        <taxon>Alienimonas</taxon>
    </lineage>
</organism>
<gene>
    <name evidence="3" type="ORF">CA12_33860</name>
</gene>
<protein>
    <recommendedName>
        <fullName evidence="2">DUF1206 domain-containing protein</fullName>
    </recommendedName>
</protein>
<keyword evidence="4" id="KW-1185">Reference proteome</keyword>
<accession>A0A517PD10</accession>
<feature type="transmembrane region" description="Helical" evidence="1">
    <location>
        <begin position="161"/>
        <end position="182"/>
    </location>
</feature>
<keyword evidence="1" id="KW-0812">Transmembrane</keyword>
<feature type="domain" description="DUF1206" evidence="2">
    <location>
        <begin position="28"/>
        <end position="93"/>
    </location>
</feature>
<dbReference type="Proteomes" id="UP000318741">
    <property type="component" value="Chromosome"/>
</dbReference>
<dbReference type="Pfam" id="PF06724">
    <property type="entry name" value="DUF1206"/>
    <property type="match status" value="3"/>
</dbReference>
<dbReference type="OrthoDB" id="5702018at2"/>
<reference evidence="3 4" key="1">
    <citation type="submission" date="2019-02" db="EMBL/GenBank/DDBJ databases">
        <title>Deep-cultivation of Planctomycetes and their phenomic and genomic characterization uncovers novel biology.</title>
        <authorList>
            <person name="Wiegand S."/>
            <person name="Jogler M."/>
            <person name="Boedeker C."/>
            <person name="Pinto D."/>
            <person name="Vollmers J."/>
            <person name="Rivas-Marin E."/>
            <person name="Kohn T."/>
            <person name="Peeters S.H."/>
            <person name="Heuer A."/>
            <person name="Rast P."/>
            <person name="Oberbeckmann S."/>
            <person name="Bunk B."/>
            <person name="Jeske O."/>
            <person name="Meyerdierks A."/>
            <person name="Storesund J.E."/>
            <person name="Kallscheuer N."/>
            <person name="Luecker S."/>
            <person name="Lage O.M."/>
            <person name="Pohl T."/>
            <person name="Merkel B.J."/>
            <person name="Hornburger P."/>
            <person name="Mueller R.-W."/>
            <person name="Bruemmer F."/>
            <person name="Labrenz M."/>
            <person name="Spormann A.M."/>
            <person name="Op den Camp H."/>
            <person name="Overmann J."/>
            <person name="Amann R."/>
            <person name="Jetten M.S.M."/>
            <person name="Mascher T."/>
            <person name="Medema M.H."/>
            <person name="Devos D.P."/>
            <person name="Kaster A.-K."/>
            <person name="Ovreas L."/>
            <person name="Rohde M."/>
            <person name="Galperin M.Y."/>
            <person name="Jogler C."/>
        </authorList>
    </citation>
    <scope>NUCLEOTIDE SEQUENCE [LARGE SCALE GENOMIC DNA]</scope>
    <source>
        <strain evidence="3 4">CA12</strain>
    </source>
</reference>
<dbReference type="KEGG" id="acaf:CA12_33860"/>
<keyword evidence="1" id="KW-0472">Membrane</keyword>
<evidence type="ECO:0000259" key="2">
    <source>
        <dbReference type="Pfam" id="PF06724"/>
    </source>
</evidence>
<dbReference type="InterPro" id="IPR009597">
    <property type="entry name" value="DUF1206"/>
</dbReference>
<feature type="domain" description="DUF1206" evidence="2">
    <location>
        <begin position="112"/>
        <end position="186"/>
    </location>
</feature>
<feature type="transmembrane region" description="Helical" evidence="1">
    <location>
        <begin position="108"/>
        <end position="132"/>
    </location>
</feature>
<evidence type="ECO:0000313" key="4">
    <source>
        <dbReference type="Proteomes" id="UP000318741"/>
    </source>
</evidence>
<feature type="transmembrane region" description="Helical" evidence="1">
    <location>
        <begin position="69"/>
        <end position="88"/>
    </location>
</feature>
<proteinExistence type="predicted"/>
<dbReference type="EMBL" id="CP036265">
    <property type="protein sequence ID" value="QDT17267.1"/>
    <property type="molecule type" value="Genomic_DNA"/>
</dbReference>
<feature type="transmembrane region" description="Helical" evidence="1">
    <location>
        <begin position="30"/>
        <end position="49"/>
    </location>
</feature>
<evidence type="ECO:0000313" key="3">
    <source>
        <dbReference type="EMBL" id="QDT17267.1"/>
    </source>
</evidence>
<name>A0A517PD10_9PLAN</name>
<feature type="transmembrane region" description="Helical" evidence="1">
    <location>
        <begin position="253"/>
        <end position="273"/>
    </location>
</feature>
<keyword evidence="1" id="KW-1133">Transmembrane helix</keyword>
<sequence length="288" mass="31133">MSSMVPLRFFNPATDDQAVTWLDYAARVGYLAKGLVYGLVGVLAGKAAIEVGNSPPGQEDAFQAIIEAPFGRVILGLTAVGILGYVVWRATQVILDPDGKGDGWKGWFIRGGYAISGLAYLVMGFQAGTFAWRGTTYDVGDAAGNATGSEKATGLMLGIPFGWIPVILAGAVFVGIGFHHFWRSWTAKFMKDYDHTEMSDAERKVVRPIGVIGLAARGVTFLLIGLFLIRAGWWQNAGQVKGLEGAFESLLGYTWGWIALLALAIGFVLYGLYCVSRAKYRRFVEGEV</sequence>
<evidence type="ECO:0000256" key="1">
    <source>
        <dbReference type="SAM" id="Phobius"/>
    </source>
</evidence>